<comment type="caution">
    <text evidence="1">The sequence shown here is derived from an EMBL/GenBank/DDBJ whole genome shotgun (WGS) entry which is preliminary data.</text>
</comment>
<keyword evidence="2" id="KW-1185">Reference proteome</keyword>
<accession>A0ABQ5TIY2</accession>
<organism evidence="1 2">
    <name type="scientific">Oceanobacillus kimchii</name>
    <dbReference type="NCBI Taxonomy" id="746691"/>
    <lineage>
        <taxon>Bacteria</taxon>
        <taxon>Bacillati</taxon>
        <taxon>Bacillota</taxon>
        <taxon>Bacilli</taxon>
        <taxon>Bacillales</taxon>
        <taxon>Bacillaceae</taxon>
        <taxon>Oceanobacillus</taxon>
    </lineage>
</organism>
<name>A0ABQ5TIY2_9BACI</name>
<evidence type="ECO:0000313" key="1">
    <source>
        <dbReference type="EMBL" id="GLO66241.1"/>
    </source>
</evidence>
<protein>
    <submittedName>
        <fullName evidence="1">Uncharacterized protein</fullName>
    </submittedName>
</protein>
<evidence type="ECO:0000313" key="2">
    <source>
        <dbReference type="Proteomes" id="UP001275436"/>
    </source>
</evidence>
<sequence length="114" mass="13698">MAFKLPEYLQEIKEQRYELQNVNYKGQKIHPESFEDQSVTKEMISQMTMNSYGQEKMFKKYNNELLIEKAKYYLTQVSRPNYPCSTYDESLVHNIVPELIKRLEEETNATFRNI</sequence>
<reference evidence="1 2" key="1">
    <citation type="submission" date="2023-02" db="EMBL/GenBank/DDBJ databases">
        <title>Oceanobacillus kimchii IFOP_LL358 isolated form Alexandrium catenella lab strain.</title>
        <authorList>
            <person name="Gajardo G."/>
            <person name="Ueki S."/>
            <person name="Maruyama F."/>
        </authorList>
    </citation>
    <scope>NUCLEOTIDE SEQUENCE [LARGE SCALE GENOMIC DNA]</scope>
    <source>
        <strain evidence="1 2">IFOP_LL358</strain>
    </source>
</reference>
<dbReference type="RefSeq" id="WP_317958115.1">
    <property type="nucleotide sequence ID" value="NZ_BSKO01000001.1"/>
</dbReference>
<dbReference type="EMBL" id="BSKO01000001">
    <property type="protein sequence ID" value="GLO66241.1"/>
    <property type="molecule type" value="Genomic_DNA"/>
</dbReference>
<dbReference type="Proteomes" id="UP001275436">
    <property type="component" value="Unassembled WGS sequence"/>
</dbReference>
<proteinExistence type="predicted"/>
<gene>
    <name evidence="1" type="ORF">MACH08_20250</name>
</gene>